<accession>A0ABU6Q6G7</accession>
<evidence type="ECO:0000313" key="2">
    <source>
        <dbReference type="Proteomes" id="UP001341840"/>
    </source>
</evidence>
<reference evidence="1 2" key="1">
    <citation type="journal article" date="2023" name="Plants (Basel)">
        <title>Bridging the Gap: Combining Genomics and Transcriptomics Approaches to Understand Stylosanthes scabra, an Orphan Legume from the Brazilian Caatinga.</title>
        <authorList>
            <person name="Ferreira-Neto J.R.C."/>
            <person name="da Silva M.D."/>
            <person name="Binneck E."/>
            <person name="de Melo N.F."/>
            <person name="da Silva R.H."/>
            <person name="de Melo A.L.T.M."/>
            <person name="Pandolfi V."/>
            <person name="Bustamante F.O."/>
            <person name="Brasileiro-Vidal A.C."/>
            <person name="Benko-Iseppon A.M."/>
        </authorList>
    </citation>
    <scope>NUCLEOTIDE SEQUENCE [LARGE SCALE GENOMIC DNA]</scope>
    <source>
        <tissue evidence="1">Leaves</tissue>
    </source>
</reference>
<evidence type="ECO:0000313" key="1">
    <source>
        <dbReference type="EMBL" id="MED6107023.1"/>
    </source>
</evidence>
<dbReference type="Proteomes" id="UP001341840">
    <property type="component" value="Unassembled WGS sequence"/>
</dbReference>
<comment type="caution">
    <text evidence="1">The sequence shown here is derived from an EMBL/GenBank/DDBJ whole genome shotgun (WGS) entry which is preliminary data.</text>
</comment>
<organism evidence="1 2">
    <name type="scientific">Stylosanthes scabra</name>
    <dbReference type="NCBI Taxonomy" id="79078"/>
    <lineage>
        <taxon>Eukaryota</taxon>
        <taxon>Viridiplantae</taxon>
        <taxon>Streptophyta</taxon>
        <taxon>Embryophyta</taxon>
        <taxon>Tracheophyta</taxon>
        <taxon>Spermatophyta</taxon>
        <taxon>Magnoliopsida</taxon>
        <taxon>eudicotyledons</taxon>
        <taxon>Gunneridae</taxon>
        <taxon>Pentapetalae</taxon>
        <taxon>rosids</taxon>
        <taxon>fabids</taxon>
        <taxon>Fabales</taxon>
        <taxon>Fabaceae</taxon>
        <taxon>Papilionoideae</taxon>
        <taxon>50 kb inversion clade</taxon>
        <taxon>dalbergioids sensu lato</taxon>
        <taxon>Dalbergieae</taxon>
        <taxon>Pterocarpus clade</taxon>
        <taxon>Stylosanthes</taxon>
    </lineage>
</organism>
<dbReference type="EMBL" id="JASCZI010000024">
    <property type="protein sequence ID" value="MED6107023.1"/>
    <property type="molecule type" value="Genomic_DNA"/>
</dbReference>
<gene>
    <name evidence="1" type="ORF">PIB30_010162</name>
</gene>
<name>A0ABU6Q6G7_9FABA</name>
<protein>
    <submittedName>
        <fullName evidence="1">Uncharacterized protein</fullName>
    </submittedName>
</protein>
<sequence length="87" mass="9175">MEAGVSSPLQPRIAAASSHDSAVVVLDGVPVEAPVVVAMSEKREICSFARRLASLAVSRLRPSLPLVVTAYRLCPIAAFPLNQICGF</sequence>
<proteinExistence type="predicted"/>
<keyword evidence="2" id="KW-1185">Reference proteome</keyword>